<proteinExistence type="predicted"/>
<organism evidence="1 2">
    <name type="scientific">Winogradskyella pelagia</name>
    <dbReference type="NCBI Taxonomy" id="2819984"/>
    <lineage>
        <taxon>Bacteria</taxon>
        <taxon>Pseudomonadati</taxon>
        <taxon>Bacteroidota</taxon>
        <taxon>Flavobacteriia</taxon>
        <taxon>Flavobacteriales</taxon>
        <taxon>Flavobacteriaceae</taxon>
        <taxon>Winogradskyella</taxon>
    </lineage>
</organism>
<evidence type="ECO:0000313" key="2">
    <source>
        <dbReference type="Proteomes" id="UP000676776"/>
    </source>
</evidence>
<sequence>MLKQLHHKISQGLAITLMMAVLAPAAFKLSHVFNHHEHEVCETNDVSKTHFHELDFDCEFYKFKLSNSYFFIPEQKDSQVNIYKANLEDSYYLYFLPHQQLVSYLRGPPQLA</sequence>
<comment type="caution">
    <text evidence="1">The sequence shown here is derived from an EMBL/GenBank/DDBJ whole genome shotgun (WGS) entry which is preliminary data.</text>
</comment>
<protein>
    <submittedName>
        <fullName evidence="1">Uncharacterized protein</fullName>
    </submittedName>
</protein>
<reference evidence="1 2" key="1">
    <citation type="submission" date="2021-03" db="EMBL/GenBank/DDBJ databases">
        <title>Winogradskyella sp. nov., isolated from costal sediment.</title>
        <authorList>
            <person name="Gao C."/>
        </authorList>
    </citation>
    <scope>NUCLEOTIDE SEQUENCE [LARGE SCALE GENOMIC DNA]</scope>
    <source>
        <strain evidence="1 2">DF17</strain>
    </source>
</reference>
<keyword evidence="2" id="KW-1185">Reference proteome</keyword>
<dbReference type="EMBL" id="JAGEVF010000006">
    <property type="protein sequence ID" value="MBO3116867.1"/>
    <property type="molecule type" value="Genomic_DNA"/>
</dbReference>
<accession>A0ABS3T2B1</accession>
<dbReference type="Proteomes" id="UP000676776">
    <property type="component" value="Unassembled WGS sequence"/>
</dbReference>
<gene>
    <name evidence="1" type="ORF">J4050_08920</name>
</gene>
<name>A0ABS3T2B1_9FLAO</name>
<evidence type="ECO:0000313" key="1">
    <source>
        <dbReference type="EMBL" id="MBO3116867.1"/>
    </source>
</evidence>
<dbReference type="RefSeq" id="WP_208154231.1">
    <property type="nucleotide sequence ID" value="NZ_JAGEVF010000006.1"/>
</dbReference>